<dbReference type="InterPro" id="IPR023214">
    <property type="entry name" value="HAD_sf"/>
</dbReference>
<dbReference type="RefSeq" id="WP_158424111.1">
    <property type="nucleotide sequence ID" value="NZ_JAOQJQ010000001.1"/>
</dbReference>
<accession>A0ABT2TGJ9</accession>
<dbReference type="SFLD" id="SFLDG01129">
    <property type="entry name" value="C1.5:_HAD__Beta-PGM__Phosphata"/>
    <property type="match status" value="1"/>
</dbReference>
<dbReference type="SFLD" id="SFLDG01135">
    <property type="entry name" value="C1.5.6:_HAD__Beta-PGM__Phospha"/>
    <property type="match status" value="1"/>
</dbReference>
<evidence type="ECO:0000313" key="1">
    <source>
        <dbReference type="EMBL" id="MCU6761271.1"/>
    </source>
</evidence>
<dbReference type="SFLD" id="SFLDS00003">
    <property type="entry name" value="Haloacid_Dehalogenase"/>
    <property type="match status" value="1"/>
</dbReference>
<keyword evidence="2" id="KW-1185">Reference proteome</keyword>
<dbReference type="Pfam" id="PF13419">
    <property type="entry name" value="HAD_2"/>
    <property type="match status" value="1"/>
</dbReference>
<dbReference type="PANTHER" id="PTHR18901">
    <property type="entry name" value="2-DEOXYGLUCOSE-6-PHOSPHATE PHOSPHATASE 2"/>
    <property type="match status" value="1"/>
</dbReference>
<comment type="caution">
    <text evidence="1">The sequence shown here is derived from an EMBL/GenBank/DDBJ whole genome shotgun (WGS) entry which is preliminary data.</text>
</comment>
<dbReference type="CDD" id="cd07505">
    <property type="entry name" value="HAD_BPGM-like"/>
    <property type="match status" value="1"/>
</dbReference>
<sequence>MLHKTKAVIFDLDGTMADSMTVWTDIDHLFFKNRGITVPKTLQQDIEGKSFTETAEYFVKTFSLPETVEELKAVWHSQAIEQYQYHVALKPGILEFLTYLKSRSVKIGIATSNSRDLLNAFLEARSLTGYIDVSVTSCDVSAGKPAPDVYLKTAELLKISPEECLVFEDVPMGILAGKRAGMKVCAVEDAYSADQRTRKRELADFYINDYFQILQSDYEVLP</sequence>
<dbReference type="Gene3D" id="3.40.50.1000">
    <property type="entry name" value="HAD superfamily/HAD-like"/>
    <property type="match status" value="1"/>
</dbReference>
<proteinExistence type="predicted"/>
<name>A0ABT2TGJ9_9FIRM</name>
<gene>
    <name evidence="1" type="ORF">OCV88_02825</name>
</gene>
<dbReference type="NCBIfam" id="TIGR01509">
    <property type="entry name" value="HAD-SF-IA-v3"/>
    <property type="match status" value="1"/>
</dbReference>
<reference evidence="1 2" key="1">
    <citation type="journal article" date="2021" name="ISME Commun">
        <title>Automated analysis of genomic sequences facilitates high-throughput and comprehensive description of bacteria.</title>
        <authorList>
            <person name="Hitch T.C.A."/>
        </authorList>
    </citation>
    <scope>NUCLEOTIDE SEQUENCE [LARGE SCALE GENOMIC DNA]</scope>
    <source>
        <strain evidence="1 2">Sanger_109</strain>
    </source>
</reference>
<dbReference type="SUPFAM" id="SSF56784">
    <property type="entry name" value="HAD-like"/>
    <property type="match status" value="1"/>
</dbReference>
<dbReference type="Proteomes" id="UP001652442">
    <property type="component" value="Unassembled WGS sequence"/>
</dbReference>
<dbReference type="EMBL" id="JAOQJQ010000001">
    <property type="protein sequence ID" value="MCU6761271.1"/>
    <property type="molecule type" value="Genomic_DNA"/>
</dbReference>
<dbReference type="Gene3D" id="1.10.150.240">
    <property type="entry name" value="Putative phosphatase, domain 2"/>
    <property type="match status" value="1"/>
</dbReference>
<organism evidence="1 2">
    <name type="scientific">Brotonthovivens ammoniilytica</name>
    <dbReference type="NCBI Taxonomy" id="2981725"/>
    <lineage>
        <taxon>Bacteria</taxon>
        <taxon>Bacillati</taxon>
        <taxon>Bacillota</taxon>
        <taxon>Clostridia</taxon>
        <taxon>Lachnospirales</taxon>
        <taxon>Lachnospiraceae</taxon>
        <taxon>Brotonthovivens</taxon>
    </lineage>
</organism>
<dbReference type="InterPro" id="IPR041492">
    <property type="entry name" value="HAD_2"/>
</dbReference>
<evidence type="ECO:0000313" key="2">
    <source>
        <dbReference type="Proteomes" id="UP001652442"/>
    </source>
</evidence>
<dbReference type="InterPro" id="IPR006439">
    <property type="entry name" value="HAD-SF_hydro_IA"/>
</dbReference>
<protein>
    <submittedName>
        <fullName evidence="1">HAD family phosphatase</fullName>
    </submittedName>
</protein>
<dbReference type="PANTHER" id="PTHR18901:SF38">
    <property type="entry name" value="PSEUDOURIDINE-5'-PHOSPHATASE"/>
    <property type="match status" value="1"/>
</dbReference>
<dbReference type="InterPro" id="IPR023198">
    <property type="entry name" value="PGP-like_dom2"/>
</dbReference>
<dbReference type="PRINTS" id="PR00413">
    <property type="entry name" value="HADHALOGNASE"/>
</dbReference>
<dbReference type="InterPro" id="IPR036412">
    <property type="entry name" value="HAD-like_sf"/>
</dbReference>